<dbReference type="RefSeq" id="WP_240826545.1">
    <property type="nucleotide sequence ID" value="NZ_JAKWBL010000001.1"/>
</dbReference>
<dbReference type="SUPFAM" id="SSF49785">
    <property type="entry name" value="Galactose-binding domain-like"/>
    <property type="match status" value="1"/>
</dbReference>
<evidence type="ECO:0000256" key="4">
    <source>
        <dbReference type="SAM" id="SignalP"/>
    </source>
</evidence>
<feature type="domain" description="Glycosyl hydrolases family 2 sugar binding" evidence="7">
    <location>
        <begin position="107"/>
        <end position="176"/>
    </location>
</feature>
<comment type="similarity">
    <text evidence="1">Belongs to the glycosyl hydrolase 2 family.</text>
</comment>
<dbReference type="InterPro" id="IPR013783">
    <property type="entry name" value="Ig-like_fold"/>
</dbReference>
<dbReference type="Proteomes" id="UP001202248">
    <property type="component" value="Unassembled WGS sequence"/>
</dbReference>
<dbReference type="SUPFAM" id="SSF51445">
    <property type="entry name" value="(Trans)glycosidases"/>
    <property type="match status" value="1"/>
</dbReference>
<organism evidence="8 9">
    <name type="scientific">Niabella ginsengisoli</name>
    <dbReference type="NCBI Taxonomy" id="522298"/>
    <lineage>
        <taxon>Bacteria</taxon>
        <taxon>Pseudomonadati</taxon>
        <taxon>Bacteroidota</taxon>
        <taxon>Chitinophagia</taxon>
        <taxon>Chitinophagales</taxon>
        <taxon>Chitinophagaceae</taxon>
        <taxon>Niabella</taxon>
    </lineage>
</organism>
<evidence type="ECO:0000259" key="5">
    <source>
        <dbReference type="Pfam" id="PF00703"/>
    </source>
</evidence>
<dbReference type="InterPro" id="IPR006102">
    <property type="entry name" value="Ig-like_GH2"/>
</dbReference>
<comment type="caution">
    <text evidence="8">The sequence shown here is derived from an EMBL/GenBank/DDBJ whole genome shotgun (WGS) entry which is preliminary data.</text>
</comment>
<dbReference type="InterPro" id="IPR051913">
    <property type="entry name" value="GH2_Domain-Containing"/>
</dbReference>
<reference evidence="8 9" key="1">
    <citation type="submission" date="2022-02" db="EMBL/GenBank/DDBJ databases">
        <authorList>
            <person name="Min J."/>
        </authorList>
    </citation>
    <scope>NUCLEOTIDE SEQUENCE [LARGE SCALE GENOMIC DNA]</scope>
    <source>
        <strain evidence="8 9">GR10-1</strain>
    </source>
</reference>
<feature type="signal peptide" evidence="4">
    <location>
        <begin position="1"/>
        <end position="22"/>
    </location>
</feature>
<dbReference type="Pfam" id="PF00703">
    <property type="entry name" value="Glyco_hydro_2"/>
    <property type="match status" value="1"/>
</dbReference>
<keyword evidence="9" id="KW-1185">Reference proteome</keyword>
<dbReference type="InterPro" id="IPR006103">
    <property type="entry name" value="Glyco_hydro_2_cat"/>
</dbReference>
<dbReference type="Pfam" id="PF02837">
    <property type="entry name" value="Glyco_hydro_2_N"/>
    <property type="match status" value="1"/>
</dbReference>
<keyword evidence="4" id="KW-0732">Signal</keyword>
<evidence type="ECO:0000259" key="6">
    <source>
        <dbReference type="Pfam" id="PF02836"/>
    </source>
</evidence>
<feature type="domain" description="Glycoside hydrolase family 2 catalytic" evidence="6">
    <location>
        <begin position="354"/>
        <end position="483"/>
    </location>
</feature>
<dbReference type="SUPFAM" id="SSF49303">
    <property type="entry name" value="beta-Galactosidase/glucuronidase domain"/>
    <property type="match status" value="1"/>
</dbReference>
<dbReference type="InterPro" id="IPR008979">
    <property type="entry name" value="Galactose-bd-like_sf"/>
</dbReference>
<evidence type="ECO:0000256" key="3">
    <source>
        <dbReference type="ARBA" id="ARBA00023295"/>
    </source>
</evidence>
<sequence length="617" mass="69713">MSIRKSFALMAILGMSSLSLSAQEWKPVEGKIMTPWADKVDPAQPLPEYPRPQLKRADWQNLNGLWEYAITASSQQNIPVAFDGKILVPYPVESALSGVGKRIGKDQLLWYKTTASISKPKADQVLLHFGAVDWQCDLYVNGQKVGRHEGGFDPFSFNITKYLKKGKKQDIALRVWDPTDDGPQPRGKQVKNPEGIWYTPVTGIWQTVWTEVVPTTHIVTTKHTPDVDGSSIKVQASLQDAKTGDIVKFVAFDGTQQVGEATLPSGVEGDIAITNPKLWSPETPHLYQLKIYLYRGAKQIDYAESYFAMRKSSLKKDAAGINRLALNNKISFQYGPLDQGWWPDGLFTAPTDEALLFDIVKTKEMGFNMIRKHIKLEPARWYYYCDSVGIMVWQDMPSGDLGGNRWDMRPGQISGYNRDKERSAESEAYYRKEWKAIMDAAHNFPSIVVWVPFNEAWGQFKTKEITEWTMKYDPSRLINSASGGNFFYTGNILDIHNYPDPNMPDPAIFGNSGQALVLGEFGGLGLPVEGHTWQEKNNWGYQSFKNKTELMQRYSKMMGDLKKLIPLGLSAAVYTQTTDVEVETNGILTYDRKVMKMPEAELKKLHQALYDANENVK</sequence>
<feature type="chain" id="PRO_5045561797" evidence="4">
    <location>
        <begin position="23"/>
        <end position="617"/>
    </location>
</feature>
<evidence type="ECO:0000256" key="1">
    <source>
        <dbReference type="ARBA" id="ARBA00007401"/>
    </source>
</evidence>
<gene>
    <name evidence="8" type="ORF">MKP09_04040</name>
</gene>
<proteinExistence type="inferred from homology"/>
<dbReference type="PANTHER" id="PTHR42732:SF2">
    <property type="entry name" value="BETA-MANNOSIDASE"/>
    <property type="match status" value="1"/>
</dbReference>
<evidence type="ECO:0000259" key="7">
    <source>
        <dbReference type="Pfam" id="PF02837"/>
    </source>
</evidence>
<dbReference type="PANTHER" id="PTHR42732">
    <property type="entry name" value="BETA-GALACTOSIDASE"/>
    <property type="match status" value="1"/>
</dbReference>
<feature type="domain" description="Glycoside hydrolase family 2 immunoglobulin-like beta-sandwich" evidence="5">
    <location>
        <begin position="217"/>
        <end position="310"/>
    </location>
</feature>
<dbReference type="Gene3D" id="2.60.120.260">
    <property type="entry name" value="Galactose-binding domain-like"/>
    <property type="match status" value="1"/>
</dbReference>
<dbReference type="InterPro" id="IPR036156">
    <property type="entry name" value="Beta-gal/glucu_dom_sf"/>
</dbReference>
<dbReference type="Pfam" id="PF02836">
    <property type="entry name" value="Glyco_hydro_2_C"/>
    <property type="match status" value="1"/>
</dbReference>
<keyword evidence="3" id="KW-0326">Glycosidase</keyword>
<accession>A0ABS9SG50</accession>
<dbReference type="InterPro" id="IPR017853">
    <property type="entry name" value="GH"/>
</dbReference>
<dbReference type="EMBL" id="JAKWBL010000001">
    <property type="protein sequence ID" value="MCH5597139.1"/>
    <property type="molecule type" value="Genomic_DNA"/>
</dbReference>
<dbReference type="Gene3D" id="3.20.20.80">
    <property type="entry name" value="Glycosidases"/>
    <property type="match status" value="1"/>
</dbReference>
<name>A0ABS9SG50_9BACT</name>
<keyword evidence="2" id="KW-0378">Hydrolase</keyword>
<evidence type="ECO:0000313" key="9">
    <source>
        <dbReference type="Proteomes" id="UP001202248"/>
    </source>
</evidence>
<evidence type="ECO:0000256" key="2">
    <source>
        <dbReference type="ARBA" id="ARBA00022801"/>
    </source>
</evidence>
<protein>
    <submittedName>
        <fullName evidence="8">Beta-galactosidase</fullName>
    </submittedName>
</protein>
<dbReference type="InterPro" id="IPR006104">
    <property type="entry name" value="Glyco_hydro_2_N"/>
</dbReference>
<evidence type="ECO:0000313" key="8">
    <source>
        <dbReference type="EMBL" id="MCH5597139.1"/>
    </source>
</evidence>
<dbReference type="Gene3D" id="2.60.40.10">
    <property type="entry name" value="Immunoglobulins"/>
    <property type="match status" value="1"/>
</dbReference>